<comment type="caution">
    <text evidence="2">The sequence shown here is derived from an EMBL/GenBank/DDBJ whole genome shotgun (WGS) entry which is preliminary data.</text>
</comment>
<reference evidence="2 3" key="1">
    <citation type="submission" date="2020-08" db="EMBL/GenBank/DDBJ databases">
        <title>Genomic Encyclopedia of Type Strains, Phase IV (KMG-IV): sequencing the most valuable type-strain genomes for metagenomic binning, comparative biology and taxonomic classification.</title>
        <authorList>
            <person name="Goeker M."/>
        </authorList>
    </citation>
    <scope>NUCLEOTIDE SEQUENCE [LARGE SCALE GENOMIC DNA]</scope>
    <source>
        <strain evidence="2 3">DSM 25024</strain>
    </source>
</reference>
<sequence length="205" mass="21944">MPAGSPPSPDFLPTLPEIGRYFTGAWRLMAGDRRGLDRFDLSADGFWRSFAALVVALPPTALSWLEFERVERGFSAASPVTALAAHALADLTAWLLPLFLVGIAARHIGFERRMVPFVVAVNWGGAFLTWVFSPFFVLLLVGGPSELTQVLGLVIALLSIGLTVRLIAVATNCDIPLAIAIVTMMIFVSLLSFAAVSDLFGVAVG</sequence>
<dbReference type="Proteomes" id="UP000531216">
    <property type="component" value="Unassembled WGS sequence"/>
</dbReference>
<gene>
    <name evidence="2" type="ORF">GGR05_002212</name>
</gene>
<evidence type="ECO:0000256" key="1">
    <source>
        <dbReference type="SAM" id="Phobius"/>
    </source>
</evidence>
<name>A0A7W6FVJ7_9HYPH</name>
<feature type="transmembrane region" description="Helical" evidence="1">
    <location>
        <begin position="175"/>
        <end position="196"/>
    </location>
</feature>
<keyword evidence="3" id="KW-1185">Reference proteome</keyword>
<evidence type="ECO:0000313" key="3">
    <source>
        <dbReference type="Proteomes" id="UP000531216"/>
    </source>
</evidence>
<dbReference type="EMBL" id="JACIDO010000004">
    <property type="protein sequence ID" value="MBB3936062.1"/>
    <property type="molecule type" value="Genomic_DNA"/>
</dbReference>
<evidence type="ECO:0000313" key="2">
    <source>
        <dbReference type="EMBL" id="MBB3936062.1"/>
    </source>
</evidence>
<keyword evidence="1" id="KW-0812">Transmembrane</keyword>
<organism evidence="2 3">
    <name type="scientific">Aureimonas phyllosphaerae</name>
    <dbReference type="NCBI Taxonomy" id="1166078"/>
    <lineage>
        <taxon>Bacteria</taxon>
        <taxon>Pseudomonadati</taxon>
        <taxon>Pseudomonadota</taxon>
        <taxon>Alphaproteobacteria</taxon>
        <taxon>Hyphomicrobiales</taxon>
        <taxon>Aurantimonadaceae</taxon>
        <taxon>Aureimonas</taxon>
    </lineage>
</organism>
<feature type="transmembrane region" description="Helical" evidence="1">
    <location>
        <begin position="147"/>
        <end position="168"/>
    </location>
</feature>
<feature type="transmembrane region" description="Helical" evidence="1">
    <location>
        <begin position="85"/>
        <end position="105"/>
    </location>
</feature>
<keyword evidence="1" id="KW-0472">Membrane</keyword>
<protein>
    <recommendedName>
        <fullName evidence="4">Yip1 domain-containing protein</fullName>
    </recommendedName>
</protein>
<keyword evidence="1" id="KW-1133">Transmembrane helix</keyword>
<feature type="transmembrane region" description="Helical" evidence="1">
    <location>
        <begin position="117"/>
        <end position="141"/>
    </location>
</feature>
<accession>A0A7W6FVJ7</accession>
<evidence type="ECO:0008006" key="4">
    <source>
        <dbReference type="Google" id="ProtNLM"/>
    </source>
</evidence>
<dbReference type="AlphaFoldDB" id="A0A7W6FVJ7"/>
<dbReference type="RefSeq" id="WP_244545982.1">
    <property type="nucleotide sequence ID" value="NZ_FOOA01000009.1"/>
</dbReference>
<proteinExistence type="predicted"/>